<dbReference type="Proteomes" id="UP000693981">
    <property type="component" value="Unassembled WGS sequence"/>
</dbReference>
<comment type="caution">
    <text evidence="2">The sequence shown here is derived from an EMBL/GenBank/DDBJ whole genome shotgun (WGS) entry which is preliminary data.</text>
</comment>
<evidence type="ECO:0000256" key="1">
    <source>
        <dbReference type="SAM" id="MobiDB-lite"/>
    </source>
</evidence>
<dbReference type="AlphaFoldDB" id="A0A8T1WTE5"/>
<dbReference type="EMBL" id="JAGDFL010000127">
    <property type="protein sequence ID" value="KAG7397087.1"/>
    <property type="molecule type" value="Genomic_DNA"/>
</dbReference>
<protein>
    <submittedName>
        <fullName evidence="2">Uncharacterized protein</fullName>
    </submittedName>
</protein>
<organism evidence="2 3">
    <name type="scientific">Phytophthora boehmeriae</name>
    <dbReference type="NCBI Taxonomy" id="109152"/>
    <lineage>
        <taxon>Eukaryota</taxon>
        <taxon>Sar</taxon>
        <taxon>Stramenopiles</taxon>
        <taxon>Oomycota</taxon>
        <taxon>Peronosporomycetes</taxon>
        <taxon>Peronosporales</taxon>
        <taxon>Peronosporaceae</taxon>
        <taxon>Phytophthora</taxon>
    </lineage>
</organism>
<proteinExistence type="predicted"/>
<sequence>MVQRRALKKNEHLEMLSERKRLESEVKRCLANLSRAVAVSGGDRSLEQEQKPLSVHQASKTSQWVSSRRHSSAGWRVHFSNGAPSFYFDPFTRDDIDAMVMNCLETNVANPPYVMPAGTLFDWKVSYAPLVRRAQDNELIARAKLTTRAQLSVEDADAMLIHADINSWPFIVTPMDWTPDLRDGVSRQVLQQFNKEAHVMVCDIPGEVRFRYIHTARRSTWVDENGKQTVAFVTVITDSDANRRNRAAEQYQNEVHWVCEGGTIVKFTEVDDTSIEVAYDHWASCQSERHAHQLFAQWGEFSSRWSQTVMSMNPLESTNTCDEH</sequence>
<dbReference type="OrthoDB" id="118391at2759"/>
<name>A0A8T1WTE5_9STRA</name>
<keyword evidence="3" id="KW-1185">Reference proteome</keyword>
<gene>
    <name evidence="2" type="ORF">PHYBOEH_001301</name>
</gene>
<feature type="region of interest" description="Disordered" evidence="1">
    <location>
        <begin position="41"/>
        <end position="62"/>
    </location>
</feature>
<evidence type="ECO:0000313" key="3">
    <source>
        <dbReference type="Proteomes" id="UP000693981"/>
    </source>
</evidence>
<accession>A0A8T1WTE5</accession>
<evidence type="ECO:0000313" key="2">
    <source>
        <dbReference type="EMBL" id="KAG7397087.1"/>
    </source>
</evidence>
<reference evidence="2" key="1">
    <citation type="submission" date="2021-02" db="EMBL/GenBank/DDBJ databases">
        <authorList>
            <person name="Palmer J.M."/>
        </authorList>
    </citation>
    <scope>NUCLEOTIDE SEQUENCE</scope>
    <source>
        <strain evidence="2">SCRP23</strain>
    </source>
</reference>